<dbReference type="GO" id="GO:0006281">
    <property type="term" value="P:DNA repair"/>
    <property type="evidence" value="ECO:0007669"/>
    <property type="project" value="UniProtKB-UniRule"/>
</dbReference>
<dbReference type="Proteomes" id="UP000199051">
    <property type="component" value="Unassembled WGS sequence"/>
</dbReference>
<dbReference type="GO" id="GO:0043737">
    <property type="term" value="F:deoxyribonuclease V activity"/>
    <property type="evidence" value="ECO:0007669"/>
    <property type="project" value="UniProtKB-UniRule"/>
</dbReference>
<dbReference type="Pfam" id="PF04493">
    <property type="entry name" value="Endonuclease_5"/>
    <property type="match status" value="1"/>
</dbReference>
<dbReference type="EC" id="3.1.21.7" evidence="6"/>
<dbReference type="RefSeq" id="WP_245782573.1">
    <property type="nucleotide sequence ID" value="NZ_FOGI01000009.1"/>
</dbReference>
<keyword evidence="5 6" id="KW-0378">Hydrolase</keyword>
<evidence type="ECO:0000256" key="5">
    <source>
        <dbReference type="ARBA" id="ARBA00022801"/>
    </source>
</evidence>
<dbReference type="CDD" id="cd06559">
    <property type="entry name" value="Endonuclease_V"/>
    <property type="match status" value="1"/>
</dbReference>
<dbReference type="AlphaFoldDB" id="A0A1H9W4K5"/>
<comment type="cofactor">
    <cofactor evidence="6">
        <name>Mg(2+)</name>
        <dbReference type="ChEBI" id="CHEBI:18420"/>
    </cofactor>
</comment>
<accession>A0A1H9W4K5</accession>
<feature type="binding site" evidence="6">
    <location>
        <position position="49"/>
    </location>
    <ligand>
        <name>Mg(2+)</name>
        <dbReference type="ChEBI" id="CHEBI:18420"/>
    </ligand>
</feature>
<evidence type="ECO:0000256" key="1">
    <source>
        <dbReference type="ARBA" id="ARBA00004496"/>
    </source>
</evidence>
<keyword evidence="3 6" id="KW-0540">Nuclease</keyword>
<evidence type="ECO:0000256" key="2">
    <source>
        <dbReference type="ARBA" id="ARBA00022490"/>
    </source>
</evidence>
<keyword evidence="6" id="KW-0227">DNA damage</keyword>
<comment type="function">
    <text evidence="6">DNA repair enzyme involved in the repair of deaminated bases. Selectively cleaves double-stranded DNA at the second phosphodiester bond 3' to a deoxyinosine leaving behind the intact lesion on the nicked DNA.</text>
</comment>
<dbReference type="PANTHER" id="PTHR28511:SF1">
    <property type="entry name" value="ENDONUCLEASE V"/>
    <property type="match status" value="1"/>
</dbReference>
<dbReference type="HAMAP" id="MF_00801">
    <property type="entry name" value="Endonuclease_5"/>
    <property type="match status" value="1"/>
</dbReference>
<dbReference type="EMBL" id="FOGI01000009">
    <property type="protein sequence ID" value="SES28818.1"/>
    <property type="molecule type" value="Genomic_DNA"/>
</dbReference>
<evidence type="ECO:0000256" key="4">
    <source>
        <dbReference type="ARBA" id="ARBA00022759"/>
    </source>
</evidence>
<keyword evidence="6" id="KW-0234">DNA repair</keyword>
<feature type="site" description="Interaction with target DNA" evidence="6">
    <location>
        <position position="84"/>
    </location>
</feature>
<proteinExistence type="inferred from homology"/>
<organism evidence="7 8">
    <name type="scientific">Actinokineospora terrae</name>
    <dbReference type="NCBI Taxonomy" id="155974"/>
    <lineage>
        <taxon>Bacteria</taxon>
        <taxon>Bacillati</taxon>
        <taxon>Actinomycetota</taxon>
        <taxon>Actinomycetes</taxon>
        <taxon>Pseudonocardiales</taxon>
        <taxon>Pseudonocardiaceae</taxon>
        <taxon>Actinokineospora</taxon>
    </lineage>
</organism>
<reference evidence="8" key="1">
    <citation type="submission" date="2016-10" db="EMBL/GenBank/DDBJ databases">
        <authorList>
            <person name="Varghese N."/>
            <person name="Submissions S."/>
        </authorList>
    </citation>
    <scope>NUCLEOTIDE SEQUENCE [LARGE SCALE GENOMIC DNA]</scope>
    <source>
        <strain evidence="8">DSM 44260</strain>
    </source>
</reference>
<dbReference type="GO" id="GO:0016891">
    <property type="term" value="F:RNA endonuclease activity producing 5'-phosphomonoesters, hydrolytic mechanism"/>
    <property type="evidence" value="ECO:0007669"/>
    <property type="project" value="TreeGrafter"/>
</dbReference>
<keyword evidence="4 6" id="KW-0255">Endonuclease</keyword>
<comment type="subcellular location">
    <subcellularLocation>
        <location evidence="1 6">Cytoplasm</location>
    </subcellularLocation>
</comment>
<evidence type="ECO:0000313" key="7">
    <source>
        <dbReference type="EMBL" id="SES28818.1"/>
    </source>
</evidence>
<dbReference type="GO" id="GO:0003727">
    <property type="term" value="F:single-stranded RNA binding"/>
    <property type="evidence" value="ECO:0007669"/>
    <property type="project" value="TreeGrafter"/>
</dbReference>
<dbReference type="Gene3D" id="3.30.2170.10">
    <property type="entry name" value="archaeoglobus fulgidus dsm 4304 superfamily"/>
    <property type="match status" value="1"/>
</dbReference>
<comment type="catalytic activity">
    <reaction evidence="6">
        <text>Endonucleolytic cleavage at apurinic or apyrimidinic sites to products with a 5'-phosphate.</text>
        <dbReference type="EC" id="3.1.21.7"/>
    </reaction>
</comment>
<name>A0A1H9W4K5_9PSEU</name>
<gene>
    <name evidence="6" type="primary">nfi</name>
    <name evidence="7" type="ORF">SAMN04487818_109357</name>
</gene>
<evidence type="ECO:0000256" key="3">
    <source>
        <dbReference type="ARBA" id="ARBA00022722"/>
    </source>
</evidence>
<keyword evidence="6" id="KW-0460">Magnesium</keyword>
<evidence type="ECO:0000313" key="8">
    <source>
        <dbReference type="Proteomes" id="UP000199051"/>
    </source>
</evidence>
<dbReference type="PANTHER" id="PTHR28511">
    <property type="entry name" value="ENDONUCLEASE V"/>
    <property type="match status" value="1"/>
</dbReference>
<evidence type="ECO:0000256" key="6">
    <source>
        <dbReference type="HAMAP-Rule" id="MF_00801"/>
    </source>
</evidence>
<dbReference type="GO" id="GO:0005737">
    <property type="term" value="C:cytoplasm"/>
    <property type="evidence" value="ECO:0007669"/>
    <property type="project" value="UniProtKB-SubCell"/>
</dbReference>
<dbReference type="InterPro" id="IPR007581">
    <property type="entry name" value="Endonuclease-V"/>
</dbReference>
<keyword evidence="6" id="KW-0479">Metal-binding</keyword>
<dbReference type="GO" id="GO:0000287">
    <property type="term" value="F:magnesium ion binding"/>
    <property type="evidence" value="ECO:0007669"/>
    <property type="project" value="UniProtKB-UniRule"/>
</dbReference>
<comment type="similarity">
    <text evidence="6">Belongs to the endonuclease V family.</text>
</comment>
<keyword evidence="2 6" id="KW-0963">Cytoplasm</keyword>
<dbReference type="STRING" id="155974.SAMN04487818_109357"/>
<feature type="binding site" evidence="6">
    <location>
        <position position="114"/>
    </location>
    <ligand>
        <name>Mg(2+)</name>
        <dbReference type="ChEBI" id="CHEBI:18420"/>
    </ligand>
</feature>
<protein>
    <recommendedName>
        <fullName evidence="6">Endonuclease V</fullName>
        <ecNumber evidence="6">3.1.21.7</ecNumber>
    </recommendedName>
    <alternativeName>
        <fullName evidence="6">Deoxyinosine 3'endonuclease</fullName>
    </alternativeName>
    <alternativeName>
        <fullName evidence="6">Deoxyribonuclease V</fullName>
        <shortName evidence="6">DNase V</shortName>
    </alternativeName>
</protein>
<keyword evidence="8" id="KW-1185">Reference proteome</keyword>
<sequence length="221" mass="23797">MDSGGVVDNFGWGWPDSEVEAVAVQEGLRGRVRAATPEGFRPRTATGLDVHYTDVLTAAVCTVDLETLELVDSAIFQGPESFPYVPGLFAFRELPLLLRALDKLTTPPEVLVCDGQGLAHPRRFGLACHAGVLTGIPALGVGKNALGDFDQPGPRRGNWSALTDDGEVVGRALRTQDNVKPVFVSVGHLMDLDTATDLVLTLTPRYRLPETTRQADHLARS</sequence>